<organism evidence="2 3">
    <name type="scientific">Candidatus Blautia stercorigallinarum</name>
    <dbReference type="NCBI Taxonomy" id="2838501"/>
    <lineage>
        <taxon>Bacteria</taxon>
        <taxon>Bacillati</taxon>
        <taxon>Bacillota</taxon>
        <taxon>Clostridia</taxon>
        <taxon>Lachnospirales</taxon>
        <taxon>Lachnospiraceae</taxon>
        <taxon>Blautia</taxon>
    </lineage>
</organism>
<feature type="transmembrane region" description="Helical" evidence="1">
    <location>
        <begin position="56"/>
        <end position="79"/>
    </location>
</feature>
<evidence type="ECO:0000313" key="3">
    <source>
        <dbReference type="Proteomes" id="UP000886814"/>
    </source>
</evidence>
<evidence type="ECO:0000256" key="1">
    <source>
        <dbReference type="SAM" id="Phobius"/>
    </source>
</evidence>
<feature type="transmembrane region" description="Helical" evidence="1">
    <location>
        <begin position="85"/>
        <end position="105"/>
    </location>
</feature>
<gene>
    <name evidence="2" type="ORF">H9747_06150</name>
</gene>
<name>A0A9D1PC70_9FIRM</name>
<feature type="transmembrane region" description="Helical" evidence="1">
    <location>
        <begin position="204"/>
        <end position="224"/>
    </location>
</feature>
<dbReference type="Proteomes" id="UP000886814">
    <property type="component" value="Unassembled WGS sequence"/>
</dbReference>
<sequence>MKLKYPAEAFALGMVLFSRNMEEAFAAGILVILAVVFAEFLKNLLEGVVPVWSLRLCVLIGTGAIAAGTFLLGFSALGIRVDTGTWIMTAVIGLLAGKAALFGELEGDYGSIFYESGILWGFWILLGIVREFLSQGEIFGNLLLEKAPFFSQSFQSTAFGFLAAGLALAFTNGILKKRSSGTQSLLLVVPAVIFSRPFEMVTFGGVIAFIWTVGVSVLLFLSVARMIRFSSAGPRFRGLPLEMLSMSFIYLILSIY</sequence>
<evidence type="ECO:0000313" key="2">
    <source>
        <dbReference type="EMBL" id="HIV38570.1"/>
    </source>
</evidence>
<reference evidence="2" key="1">
    <citation type="journal article" date="2021" name="PeerJ">
        <title>Extensive microbial diversity within the chicken gut microbiome revealed by metagenomics and culture.</title>
        <authorList>
            <person name="Gilroy R."/>
            <person name="Ravi A."/>
            <person name="Getino M."/>
            <person name="Pursley I."/>
            <person name="Horton D.L."/>
            <person name="Alikhan N.F."/>
            <person name="Baker D."/>
            <person name="Gharbi K."/>
            <person name="Hall N."/>
            <person name="Watson M."/>
            <person name="Adriaenssens E.M."/>
            <person name="Foster-Nyarko E."/>
            <person name="Jarju S."/>
            <person name="Secka A."/>
            <person name="Antonio M."/>
            <person name="Oren A."/>
            <person name="Chaudhuri R.R."/>
            <person name="La Ragione R."/>
            <person name="Hildebrand F."/>
            <person name="Pallen M.J."/>
        </authorList>
    </citation>
    <scope>NUCLEOTIDE SEQUENCE</scope>
    <source>
        <strain evidence="2">CHK195-9823</strain>
    </source>
</reference>
<proteinExistence type="predicted"/>
<dbReference type="EMBL" id="DXIQ01000035">
    <property type="protein sequence ID" value="HIV38570.1"/>
    <property type="molecule type" value="Genomic_DNA"/>
</dbReference>
<protein>
    <submittedName>
        <fullName evidence="2">Uncharacterized protein</fullName>
    </submittedName>
</protein>
<feature type="transmembrane region" description="Helical" evidence="1">
    <location>
        <begin position="112"/>
        <end position="129"/>
    </location>
</feature>
<keyword evidence="1" id="KW-0812">Transmembrane</keyword>
<accession>A0A9D1PC70</accession>
<dbReference type="AlphaFoldDB" id="A0A9D1PC70"/>
<feature type="transmembrane region" description="Helical" evidence="1">
    <location>
        <begin position="24"/>
        <end position="44"/>
    </location>
</feature>
<keyword evidence="1" id="KW-1133">Transmembrane helix</keyword>
<keyword evidence="1" id="KW-0472">Membrane</keyword>
<reference evidence="2" key="2">
    <citation type="submission" date="2021-04" db="EMBL/GenBank/DDBJ databases">
        <authorList>
            <person name="Gilroy R."/>
        </authorList>
    </citation>
    <scope>NUCLEOTIDE SEQUENCE</scope>
    <source>
        <strain evidence="2">CHK195-9823</strain>
    </source>
</reference>
<comment type="caution">
    <text evidence="2">The sequence shown here is derived from an EMBL/GenBank/DDBJ whole genome shotgun (WGS) entry which is preliminary data.</text>
</comment>
<feature type="transmembrane region" description="Helical" evidence="1">
    <location>
        <begin position="149"/>
        <end position="170"/>
    </location>
</feature>
<feature type="transmembrane region" description="Helical" evidence="1">
    <location>
        <begin position="236"/>
        <end position="255"/>
    </location>
</feature>